<dbReference type="AlphaFoldDB" id="A1VT12"/>
<dbReference type="STRING" id="365044.Pnap_3493"/>
<comment type="subcellular location">
    <subcellularLocation>
        <location evidence="1">Cytoplasm</location>
        <location evidence="1">Nucleoid</location>
    </subcellularLocation>
</comment>
<proteinExistence type="inferred from homology"/>
<evidence type="ECO:0000256" key="4">
    <source>
        <dbReference type="ARBA" id="ARBA00023125"/>
    </source>
</evidence>
<protein>
    <submittedName>
        <fullName evidence="7">Histone family protein nucleoid-structuring protein H-NS</fullName>
    </submittedName>
</protein>
<dbReference type="GO" id="GO:0003677">
    <property type="term" value="F:DNA binding"/>
    <property type="evidence" value="ECO:0007669"/>
    <property type="project" value="UniProtKB-KW"/>
</dbReference>
<dbReference type="HOGENOM" id="CLU_117503_4_1_4"/>
<dbReference type="InterPro" id="IPR027444">
    <property type="entry name" value="H-NS_C_dom"/>
</dbReference>
<organism evidence="7 8">
    <name type="scientific">Polaromonas naphthalenivorans (strain CJ2)</name>
    <dbReference type="NCBI Taxonomy" id="365044"/>
    <lineage>
        <taxon>Bacteria</taxon>
        <taxon>Pseudomonadati</taxon>
        <taxon>Pseudomonadota</taxon>
        <taxon>Betaproteobacteria</taxon>
        <taxon>Burkholderiales</taxon>
        <taxon>Comamonadaceae</taxon>
        <taxon>Polaromonas</taxon>
    </lineage>
</organism>
<dbReference type="KEGG" id="pna:Pnap_3493"/>
<dbReference type="PANTHER" id="PTHR38097">
    <property type="match status" value="1"/>
</dbReference>
<dbReference type="PANTHER" id="PTHR38097:SF2">
    <property type="entry name" value="DNA-BINDING PROTEIN STPA"/>
    <property type="match status" value="1"/>
</dbReference>
<dbReference type="Proteomes" id="UP000000644">
    <property type="component" value="Chromosome"/>
</dbReference>
<evidence type="ECO:0000313" key="8">
    <source>
        <dbReference type="Proteomes" id="UP000000644"/>
    </source>
</evidence>
<keyword evidence="8" id="KW-1185">Reference proteome</keyword>
<comment type="similarity">
    <text evidence="2">Belongs to the histone-like protein H-NS family.</text>
</comment>
<keyword evidence="4" id="KW-0238">DNA-binding</keyword>
<evidence type="ECO:0000313" key="7">
    <source>
        <dbReference type="EMBL" id="ABM38790.1"/>
    </source>
</evidence>
<dbReference type="SUPFAM" id="SSF81273">
    <property type="entry name" value="H-NS histone-like proteins"/>
    <property type="match status" value="1"/>
</dbReference>
<dbReference type="Pfam" id="PF00816">
    <property type="entry name" value="Histone_HNS"/>
    <property type="match status" value="1"/>
</dbReference>
<dbReference type="EMBL" id="CP000529">
    <property type="protein sequence ID" value="ABM38790.1"/>
    <property type="molecule type" value="Genomic_DNA"/>
</dbReference>
<keyword evidence="5" id="KW-0175">Coiled coil</keyword>
<accession>A1VT12</accession>
<dbReference type="InterPro" id="IPR037150">
    <property type="entry name" value="H-NS_C_dom_sf"/>
</dbReference>
<evidence type="ECO:0000259" key="6">
    <source>
        <dbReference type="SMART" id="SM00528"/>
    </source>
</evidence>
<dbReference type="eggNOG" id="COG2916">
    <property type="taxonomic scope" value="Bacteria"/>
</dbReference>
<dbReference type="GO" id="GO:0009295">
    <property type="term" value="C:nucleoid"/>
    <property type="evidence" value="ECO:0007669"/>
    <property type="project" value="UniProtKB-SubCell"/>
</dbReference>
<name>A1VT12_POLNA</name>
<evidence type="ECO:0000256" key="5">
    <source>
        <dbReference type="SAM" id="Coils"/>
    </source>
</evidence>
<dbReference type="Gene3D" id="4.10.430.10">
    <property type="entry name" value="Histone-like protein H-NS, C-terminal domain"/>
    <property type="match status" value="1"/>
</dbReference>
<dbReference type="OrthoDB" id="5297879at2"/>
<dbReference type="SMART" id="SM00528">
    <property type="entry name" value="HNS"/>
    <property type="match status" value="1"/>
</dbReference>
<feature type="domain" description="DNA-binding protein H-NS-like C-terminal" evidence="6">
    <location>
        <begin position="67"/>
        <end position="111"/>
    </location>
</feature>
<reference evidence="8" key="1">
    <citation type="journal article" date="2009" name="Environ. Microbiol.">
        <title>The genome of Polaromonas naphthalenivorans strain CJ2, isolated from coal tar-contaminated sediment, reveals physiological and metabolic versatility and evolution through extensive horizontal gene transfer.</title>
        <authorList>
            <person name="Yagi J.M."/>
            <person name="Sims D."/>
            <person name="Brettin T."/>
            <person name="Bruce D."/>
            <person name="Madsen E.L."/>
        </authorList>
    </citation>
    <scope>NUCLEOTIDE SEQUENCE [LARGE SCALE GENOMIC DNA]</scope>
    <source>
        <strain evidence="8">CJ2</strain>
    </source>
</reference>
<evidence type="ECO:0000256" key="2">
    <source>
        <dbReference type="ARBA" id="ARBA00010610"/>
    </source>
</evidence>
<sequence>MTKSNELQQQIDDYQAKLNELRKQQEAERKGERTQAIISAKELIKTYDLTASDLGFSGKGAAKKVTGDKRNVVAPKYQDPDSGKTWTGRGKSPAWLSAQLATGRDKQEFLIQH</sequence>
<evidence type="ECO:0000256" key="3">
    <source>
        <dbReference type="ARBA" id="ARBA00022490"/>
    </source>
</evidence>
<dbReference type="RefSeq" id="WP_011802861.1">
    <property type="nucleotide sequence ID" value="NC_008781.1"/>
</dbReference>
<keyword evidence="3" id="KW-0963">Cytoplasm</keyword>
<feature type="coiled-coil region" evidence="5">
    <location>
        <begin position="4"/>
        <end position="31"/>
    </location>
</feature>
<evidence type="ECO:0000256" key="1">
    <source>
        <dbReference type="ARBA" id="ARBA00004453"/>
    </source>
</evidence>
<gene>
    <name evidence="7" type="ordered locus">Pnap_3493</name>
</gene>